<name>A0AC34QNE2_9BILA</name>
<sequence length="232" mass="26001">MNLFYQNYGKQEWHEYSKTSASDQELMIGVISHAMFGNADNVVSNKDDQKFKESLRIKEKIFEASDSNSENCVKFSIIFIIGHLDGKTVPIPVFRVYSGTATGFLVRSSYVDTNGRIYFDWDDWKKTNTLPKMEYCLPKNGFYQIHPKRNYDYDKLPKCEFSESPASNPFTDVINVVDSVSGMISLITGGILIVSSVLPTPLPSIISSIVAAIGGMTAAYGVGRYIHLSELF</sequence>
<dbReference type="Proteomes" id="UP000887576">
    <property type="component" value="Unplaced"/>
</dbReference>
<reference evidence="2" key="1">
    <citation type="submission" date="2022-11" db="UniProtKB">
        <authorList>
            <consortium name="WormBaseParasite"/>
        </authorList>
    </citation>
    <scope>IDENTIFICATION</scope>
</reference>
<accession>A0AC34QNE2</accession>
<evidence type="ECO:0000313" key="1">
    <source>
        <dbReference type="Proteomes" id="UP000887576"/>
    </source>
</evidence>
<dbReference type="WBParaSite" id="JU765_v2.g1780.t1">
    <property type="protein sequence ID" value="JU765_v2.g1780.t1"/>
    <property type="gene ID" value="JU765_v2.g1780"/>
</dbReference>
<evidence type="ECO:0000313" key="2">
    <source>
        <dbReference type="WBParaSite" id="JU765_v2.g1780.t1"/>
    </source>
</evidence>
<organism evidence="1 2">
    <name type="scientific">Panagrolaimus sp. JU765</name>
    <dbReference type="NCBI Taxonomy" id="591449"/>
    <lineage>
        <taxon>Eukaryota</taxon>
        <taxon>Metazoa</taxon>
        <taxon>Ecdysozoa</taxon>
        <taxon>Nematoda</taxon>
        <taxon>Chromadorea</taxon>
        <taxon>Rhabditida</taxon>
        <taxon>Tylenchina</taxon>
        <taxon>Panagrolaimomorpha</taxon>
        <taxon>Panagrolaimoidea</taxon>
        <taxon>Panagrolaimidae</taxon>
        <taxon>Panagrolaimus</taxon>
    </lineage>
</organism>
<proteinExistence type="predicted"/>
<protein>
    <submittedName>
        <fullName evidence="2">DUF4781 domain-containing protein</fullName>
    </submittedName>
</protein>